<keyword evidence="1" id="KW-0472">Membrane</keyword>
<name>A0ABS0SYN2_9CAUL</name>
<organism evidence="2 3">
    <name type="scientific">Caulobacter hibisci</name>
    <dbReference type="NCBI Taxonomy" id="2035993"/>
    <lineage>
        <taxon>Bacteria</taxon>
        <taxon>Pseudomonadati</taxon>
        <taxon>Pseudomonadota</taxon>
        <taxon>Alphaproteobacteria</taxon>
        <taxon>Caulobacterales</taxon>
        <taxon>Caulobacteraceae</taxon>
        <taxon>Caulobacter</taxon>
    </lineage>
</organism>
<sequence length="138" mass="14618">MAAFAFLGALLGLFWRPRFVGAAIAVAVAGAFQGGAFMALRTLESQVNHEHLLTQLHALFGETPIDFAGPVLAAFVGAVFSALLGGMADSRRPPVLVTADSLRRKAGKDGRYARLEGMVEDRAIHAKAESRIDSILGL</sequence>
<dbReference type="EMBL" id="JADWOX010000008">
    <property type="protein sequence ID" value="MBI1684738.1"/>
    <property type="molecule type" value="Genomic_DNA"/>
</dbReference>
<comment type="caution">
    <text evidence="2">The sequence shown here is derived from an EMBL/GenBank/DDBJ whole genome shotgun (WGS) entry which is preliminary data.</text>
</comment>
<keyword evidence="1" id="KW-1133">Transmembrane helix</keyword>
<dbReference type="Proteomes" id="UP000639859">
    <property type="component" value="Unassembled WGS sequence"/>
</dbReference>
<keyword evidence="3" id="KW-1185">Reference proteome</keyword>
<gene>
    <name evidence="2" type="ORF">I4Q42_13780</name>
</gene>
<evidence type="ECO:0000313" key="2">
    <source>
        <dbReference type="EMBL" id="MBI1684738.1"/>
    </source>
</evidence>
<accession>A0ABS0SYN2</accession>
<keyword evidence="1" id="KW-0812">Transmembrane</keyword>
<evidence type="ECO:0000313" key="3">
    <source>
        <dbReference type="Proteomes" id="UP000639859"/>
    </source>
</evidence>
<evidence type="ECO:0000256" key="1">
    <source>
        <dbReference type="SAM" id="Phobius"/>
    </source>
</evidence>
<feature type="transmembrane region" description="Helical" evidence="1">
    <location>
        <begin position="67"/>
        <end position="86"/>
    </location>
</feature>
<proteinExistence type="predicted"/>
<protein>
    <submittedName>
        <fullName evidence="2">Uncharacterized protein</fullName>
    </submittedName>
</protein>
<reference evidence="2 3" key="1">
    <citation type="submission" date="2020-11" db="EMBL/GenBank/DDBJ databases">
        <title>genome sequence of strain KACC 18849.</title>
        <authorList>
            <person name="Gao J."/>
            <person name="Zhang X."/>
        </authorList>
    </citation>
    <scope>NUCLEOTIDE SEQUENCE [LARGE SCALE GENOMIC DNA]</scope>
    <source>
        <strain evidence="2 3">KACC 18849</strain>
    </source>
</reference>